<dbReference type="InterPro" id="IPR045002">
    <property type="entry name" value="Ech1-like"/>
</dbReference>
<protein>
    <submittedName>
        <fullName evidence="6">Delta(3,5)-Delta(2,4)-dienoyl-CoA isomerase</fullName>
    </submittedName>
</protein>
<accession>A0A854QAR6</accession>
<evidence type="ECO:0000256" key="1">
    <source>
        <dbReference type="ARBA" id="ARBA00005005"/>
    </source>
</evidence>
<evidence type="ECO:0000256" key="2">
    <source>
        <dbReference type="ARBA" id="ARBA00005254"/>
    </source>
</evidence>
<dbReference type="EMBL" id="AMKT01000041">
    <property type="protein sequence ID" value="OXG21897.1"/>
    <property type="molecule type" value="Genomic_DNA"/>
</dbReference>
<dbReference type="InterPro" id="IPR029045">
    <property type="entry name" value="ClpP/crotonase-like_dom_sf"/>
</dbReference>
<dbReference type="Gene3D" id="3.90.226.10">
    <property type="entry name" value="2-enoyl-CoA Hydratase, Chain A, domain 1"/>
    <property type="match status" value="1"/>
</dbReference>
<dbReference type="SUPFAM" id="SSF52096">
    <property type="entry name" value="ClpP/crotonase"/>
    <property type="match status" value="1"/>
</dbReference>
<gene>
    <name evidence="6" type="ORF">C361_03324</name>
</gene>
<dbReference type="InterPro" id="IPR001753">
    <property type="entry name" value="Enoyl-CoA_hydra/iso"/>
</dbReference>
<keyword evidence="3" id="KW-0276">Fatty acid metabolism</keyword>
<comment type="similarity">
    <text evidence="2">Belongs to the enoyl-CoA hydratase/isomerase family.</text>
</comment>
<dbReference type="GO" id="GO:0005739">
    <property type="term" value="C:mitochondrion"/>
    <property type="evidence" value="ECO:0007669"/>
    <property type="project" value="TreeGrafter"/>
</dbReference>
<proteinExistence type="inferred from homology"/>
<evidence type="ECO:0000256" key="5">
    <source>
        <dbReference type="ARBA" id="ARBA00023235"/>
    </source>
</evidence>
<dbReference type="GO" id="GO:0006635">
    <property type="term" value="P:fatty acid beta-oxidation"/>
    <property type="evidence" value="ECO:0007669"/>
    <property type="project" value="UniProtKB-UniPathway"/>
</dbReference>
<dbReference type="InterPro" id="IPR014748">
    <property type="entry name" value="Enoyl-CoA_hydra_C"/>
</dbReference>
<evidence type="ECO:0000313" key="6">
    <source>
        <dbReference type="EMBL" id="OXG21897.1"/>
    </source>
</evidence>
<dbReference type="FunFam" id="1.10.12.10:FF:000004">
    <property type="entry name" value="Delta3,5-delta2,4-dienoyl-CoA isomerase"/>
    <property type="match status" value="1"/>
</dbReference>
<evidence type="ECO:0000256" key="4">
    <source>
        <dbReference type="ARBA" id="ARBA00023098"/>
    </source>
</evidence>
<dbReference type="PANTHER" id="PTHR43149">
    <property type="entry name" value="ENOYL-COA HYDRATASE"/>
    <property type="match status" value="1"/>
</dbReference>
<keyword evidence="5 6" id="KW-0413">Isomerase</keyword>
<dbReference type="UniPathway" id="UPA00659"/>
<evidence type="ECO:0000313" key="7">
    <source>
        <dbReference type="Proteomes" id="UP000199727"/>
    </source>
</evidence>
<comment type="caution">
    <text evidence="6">The sequence shown here is derived from an EMBL/GenBank/DDBJ whole genome shotgun (WGS) entry which is preliminary data.</text>
</comment>
<dbReference type="PANTHER" id="PTHR43149:SF1">
    <property type="entry name" value="DELTA(3,5)-DELTA(2,4)-DIENOYL-COA ISOMERASE, MITOCHONDRIAL"/>
    <property type="match status" value="1"/>
</dbReference>
<reference evidence="6 7" key="1">
    <citation type="submission" date="2017-06" db="EMBL/GenBank/DDBJ databases">
        <title>Global population genomics of the pathogenic fungus Cryptococcus neoformans var. grubii.</title>
        <authorList>
            <person name="Cuomo C."/>
            <person name="Litvintseva A."/>
            <person name="Chen Y."/>
            <person name="Young S."/>
            <person name="Zeng Q."/>
            <person name="Chapman S."/>
            <person name="Gujja S."/>
            <person name="Saif S."/>
            <person name="Birren B."/>
        </authorList>
    </citation>
    <scope>NUCLEOTIDE SEQUENCE [LARGE SCALE GENOMIC DNA]</scope>
    <source>
        <strain evidence="6 7">Tu259-1</strain>
    </source>
</reference>
<keyword evidence="4" id="KW-0443">Lipid metabolism</keyword>
<dbReference type="Proteomes" id="UP000199727">
    <property type="component" value="Unassembled WGS sequence"/>
</dbReference>
<dbReference type="OrthoDB" id="14970at2759"/>
<dbReference type="AlphaFoldDB" id="A0A854QAR6"/>
<dbReference type="Gene3D" id="1.10.12.10">
    <property type="entry name" value="Lyase 2-enoyl-coa Hydratase, Chain A, domain 2"/>
    <property type="match status" value="1"/>
</dbReference>
<dbReference type="Pfam" id="PF00378">
    <property type="entry name" value="ECH_1"/>
    <property type="match status" value="1"/>
</dbReference>
<name>A0A854QAR6_CRYNE</name>
<dbReference type="GO" id="GO:0051750">
    <property type="term" value="F:delta(3,5)-delta(2,4)-dienoyl-CoA isomerase activity"/>
    <property type="evidence" value="ECO:0007669"/>
    <property type="project" value="TreeGrafter"/>
</dbReference>
<organism evidence="6 7">
    <name type="scientific">Cryptococcus neoformans Tu259-1</name>
    <dbReference type="NCBI Taxonomy" id="1230072"/>
    <lineage>
        <taxon>Eukaryota</taxon>
        <taxon>Fungi</taxon>
        <taxon>Dikarya</taxon>
        <taxon>Basidiomycota</taxon>
        <taxon>Agaricomycotina</taxon>
        <taxon>Tremellomycetes</taxon>
        <taxon>Tremellales</taxon>
        <taxon>Cryptococcaceae</taxon>
        <taxon>Cryptococcus</taxon>
        <taxon>Cryptococcus neoformans species complex</taxon>
    </lineage>
</organism>
<comment type="pathway">
    <text evidence="1">Lipid metabolism; fatty acid beta-oxidation.</text>
</comment>
<sequence>MRLPRGSKSTSTTAFVWPLRVRSISPLSQSQSLTVASSLAVARSVQAGWNARRVTGARWEAPPMPKLHTTSTPAPGVLLLQFNRPPVHAFNDDMWTELAHIVRHASADPDIRVLVLSSTSDAAFTAGLDLKSQAALAAPAPDPARKALALHAHLSAFQSAVSSLSACRQPVICALHGIALGLAIDIAAACDIRLCASDTSFGVFEVNVGLAADIGTLQRFPKITGNDSKVRELALMGRPFGPKEAEEMGFVSEIVDGGRAQVVAVAIEKAKVIASRSPVAVISTKHILNHARDHTVEQGLQYVAAWNMSMLQSSDTAKAMAATRNKEPVTFSGFSDAKL</sequence>
<dbReference type="CDD" id="cd06558">
    <property type="entry name" value="crotonase-like"/>
    <property type="match status" value="1"/>
</dbReference>
<evidence type="ECO:0000256" key="3">
    <source>
        <dbReference type="ARBA" id="ARBA00022832"/>
    </source>
</evidence>